<comment type="caution">
    <text evidence="4">The sequence shown here is derived from an EMBL/GenBank/DDBJ whole genome shotgun (WGS) entry which is preliminary data.</text>
</comment>
<keyword evidence="4" id="KW-0675">Receptor</keyword>
<evidence type="ECO:0000256" key="2">
    <source>
        <dbReference type="ARBA" id="ARBA00023136"/>
    </source>
</evidence>
<dbReference type="SUPFAM" id="SSF56935">
    <property type="entry name" value="Porins"/>
    <property type="match status" value="1"/>
</dbReference>
<evidence type="ECO:0000256" key="3">
    <source>
        <dbReference type="ARBA" id="ARBA00023237"/>
    </source>
</evidence>
<dbReference type="OrthoDB" id="1453181at2"/>
<dbReference type="AlphaFoldDB" id="A0A2U1K380"/>
<proteinExistence type="predicted"/>
<sequence length="945" mass="106487">MDKFLLGMLFLLNMTFVFAQKPTGIMGKIIDAKTQKPLENVVVTIQNTPLMQRTTSDGIFSFYSVSPGSQLLLLHSQGFKDALFPIVIVKEQMLDLGAIPLEDNQTSVQQTGIITLLESDLSDDNSGSESTSGLLQSSRDAFQQAAAFNWGQARFRIRGLDSQYATTMINGVTMNKLFDGRPQWGDWGGLNNVTRNQEFTVGSFPSDYAFGGILGTQEINTRASIYKPGMILSFSGTNTNYSWRMMGTYASGMNGKGWAYVVSAGTRWAEEGYFEGTNYNAVAGFISVEKKINDQHSLNFSGFYTPNSRAKNSPNTAEVTELTSYNYNSYWGWQDGKKRNARIKTIEEPILMLNHFFTLNDHTTLNSSLTYQFGKITNSNIDYQNGNSPDPTYYRKMPSYYSSLYASDNGEFSGAFIPDYENADKSKEMFLANNQIDWNALYYANQSPIIDANGKISGYASAKSNYVLYEDRTEDQTIKANSTFNTQLSDNLFLTAGGFYSHLQSHNYQQLTDLLGGLYFDDIDVFYNGNQAQSDLNHPNRQVVEGETYGYNFNYDANTLNLFTNFKFTYDKVDFYLAQNFISTNYKREGLYKNGIYATNSFGKSEKVQFENFGFKGGMLFKISGKQQLNFNGAYLSNAPTIRNTFPNSRLNNSIVAGLENEKISSLDVSYFYRTPKWQTRLTLFYATIKNITQTSFFYAEGIFDDGAGYANTDAFVSQTLTQLDKKNLGAEFSFQYQLSPTLMTNFSAAYGQYTYDSNPNVTITNDAQATIENPNPVFDFGTSSLKNYHQAGMPQQAFALGIEYRDPKYWWIGANINYLANSFIDISPISRTATFYKNPESGFNFPEATEERARELLTQEAFEPTTLLNISGGKSWRVKGKNIGLFATINNVLDLTYKTGGYEQARNANFRQLNQDVSSGTPNFGNKYFYGYGRTYFVNLYINL</sequence>
<keyword evidence="2" id="KW-0472">Membrane</keyword>
<dbReference type="RefSeq" id="WP_116759658.1">
    <property type="nucleotide sequence ID" value="NZ_QCZH01000001.1"/>
</dbReference>
<evidence type="ECO:0000256" key="1">
    <source>
        <dbReference type="ARBA" id="ARBA00004442"/>
    </source>
</evidence>
<dbReference type="EMBL" id="QCZH01000001">
    <property type="protein sequence ID" value="PWA11408.1"/>
    <property type="molecule type" value="Genomic_DNA"/>
</dbReference>
<evidence type="ECO:0000313" key="4">
    <source>
        <dbReference type="EMBL" id="PWA11408.1"/>
    </source>
</evidence>
<evidence type="ECO:0000313" key="5">
    <source>
        <dbReference type="Proteomes" id="UP000245618"/>
    </source>
</evidence>
<comment type="subcellular location">
    <subcellularLocation>
        <location evidence="1">Cell outer membrane</location>
    </subcellularLocation>
</comment>
<keyword evidence="5" id="KW-1185">Reference proteome</keyword>
<reference evidence="4 5" key="1">
    <citation type="submission" date="2018-04" db="EMBL/GenBank/DDBJ databases">
        <title>Flavobacterium sp. nov., isolated from glacier ice.</title>
        <authorList>
            <person name="Liu Q."/>
            <person name="Xin Y.-H."/>
        </authorList>
    </citation>
    <scope>NUCLEOTIDE SEQUENCE [LARGE SCALE GENOMIC DNA]</scope>
    <source>
        <strain evidence="4 5">LB2P30</strain>
    </source>
</reference>
<dbReference type="SUPFAM" id="SSF49464">
    <property type="entry name" value="Carboxypeptidase regulatory domain-like"/>
    <property type="match status" value="1"/>
</dbReference>
<dbReference type="Proteomes" id="UP000245618">
    <property type="component" value="Unassembled WGS sequence"/>
</dbReference>
<accession>A0A2U1K380</accession>
<keyword evidence="3" id="KW-0998">Cell outer membrane</keyword>
<dbReference type="Gene3D" id="2.40.170.20">
    <property type="entry name" value="TonB-dependent receptor, beta-barrel domain"/>
    <property type="match status" value="1"/>
</dbReference>
<gene>
    <name evidence="4" type="ORF">DB891_00910</name>
</gene>
<dbReference type="InterPro" id="IPR008969">
    <property type="entry name" value="CarboxyPept-like_regulatory"/>
</dbReference>
<dbReference type="InterPro" id="IPR036942">
    <property type="entry name" value="Beta-barrel_TonB_sf"/>
</dbReference>
<protein>
    <submittedName>
        <fullName evidence="4">TonB-dependent receptor</fullName>
    </submittedName>
</protein>
<dbReference type="GO" id="GO:0009279">
    <property type="term" value="C:cell outer membrane"/>
    <property type="evidence" value="ECO:0007669"/>
    <property type="project" value="UniProtKB-SubCell"/>
</dbReference>
<name>A0A2U1K380_9FLAO</name>
<organism evidence="4 5">
    <name type="scientific">Flavobacterium laiguense</name>
    <dbReference type="NCBI Taxonomy" id="2169409"/>
    <lineage>
        <taxon>Bacteria</taxon>
        <taxon>Pseudomonadati</taxon>
        <taxon>Bacteroidota</taxon>
        <taxon>Flavobacteriia</taxon>
        <taxon>Flavobacteriales</taxon>
        <taxon>Flavobacteriaceae</taxon>
        <taxon>Flavobacterium</taxon>
    </lineage>
</organism>
<dbReference type="Gene3D" id="2.60.40.1120">
    <property type="entry name" value="Carboxypeptidase-like, regulatory domain"/>
    <property type="match status" value="1"/>
</dbReference>